<reference evidence="2" key="1">
    <citation type="journal article" date="2014" name="Int. J. Syst. Evol. Microbiol.">
        <title>Complete genome sequence of Corynebacterium casei LMG S-19264T (=DSM 44701T), isolated from a smear-ripened cheese.</title>
        <authorList>
            <consortium name="US DOE Joint Genome Institute (JGI-PGF)"/>
            <person name="Walter F."/>
            <person name="Albersmeier A."/>
            <person name="Kalinowski J."/>
            <person name="Ruckert C."/>
        </authorList>
    </citation>
    <scope>NUCLEOTIDE SEQUENCE</scope>
    <source>
        <strain evidence="2">KCTC 42097</strain>
    </source>
</reference>
<organism evidence="2 3">
    <name type="scientific">Limoniibacter endophyticus</name>
    <dbReference type="NCBI Taxonomy" id="1565040"/>
    <lineage>
        <taxon>Bacteria</taxon>
        <taxon>Pseudomonadati</taxon>
        <taxon>Pseudomonadota</taxon>
        <taxon>Alphaproteobacteria</taxon>
        <taxon>Hyphomicrobiales</taxon>
        <taxon>Bartonellaceae</taxon>
        <taxon>Limoniibacter</taxon>
    </lineage>
</organism>
<dbReference type="EMBL" id="BMZO01000001">
    <property type="protein sequence ID" value="GHC62314.1"/>
    <property type="molecule type" value="Genomic_DNA"/>
</dbReference>
<accession>A0A8J3DE49</accession>
<dbReference type="AlphaFoldDB" id="A0A8J3DE49"/>
<dbReference type="Proteomes" id="UP000641137">
    <property type="component" value="Unassembled WGS sequence"/>
</dbReference>
<reference evidence="2" key="2">
    <citation type="submission" date="2020-09" db="EMBL/GenBank/DDBJ databases">
        <authorList>
            <person name="Sun Q."/>
            <person name="Kim S."/>
        </authorList>
    </citation>
    <scope>NUCLEOTIDE SEQUENCE</scope>
    <source>
        <strain evidence="2">KCTC 42097</strain>
    </source>
</reference>
<feature type="region of interest" description="Disordered" evidence="1">
    <location>
        <begin position="49"/>
        <end position="81"/>
    </location>
</feature>
<evidence type="ECO:0000256" key="1">
    <source>
        <dbReference type="SAM" id="MobiDB-lite"/>
    </source>
</evidence>
<keyword evidence="3" id="KW-1185">Reference proteome</keyword>
<evidence type="ECO:0000313" key="3">
    <source>
        <dbReference type="Proteomes" id="UP000641137"/>
    </source>
</evidence>
<comment type="caution">
    <text evidence="2">The sequence shown here is derived from an EMBL/GenBank/DDBJ whole genome shotgun (WGS) entry which is preliminary data.</text>
</comment>
<protein>
    <submittedName>
        <fullName evidence="2">Uncharacterized protein</fullName>
    </submittedName>
</protein>
<evidence type="ECO:0000313" key="2">
    <source>
        <dbReference type="EMBL" id="GHC62314.1"/>
    </source>
</evidence>
<proteinExistence type="predicted"/>
<gene>
    <name evidence="2" type="ORF">GCM10010136_03380</name>
</gene>
<sequence>MTMRRDDGMKLAELDYIQQMLLELCRISRRRDLGFLTYLIEMAYSEASDMKEGMRPLNPKPAQPRDPLRPASSPANGAQKL</sequence>
<name>A0A8J3DE49_9HYPH</name>